<dbReference type="Proteomes" id="UP000265140">
    <property type="component" value="Chromosome 12"/>
</dbReference>
<reference evidence="2" key="3">
    <citation type="submission" date="2025-09" db="UniProtKB">
        <authorList>
            <consortium name="Ensembl"/>
        </authorList>
    </citation>
    <scope>IDENTIFICATION</scope>
</reference>
<dbReference type="Gene3D" id="3.30.420.10">
    <property type="entry name" value="Ribonuclease H-like superfamily/Ribonuclease H"/>
    <property type="match status" value="1"/>
</dbReference>
<dbReference type="PANTHER" id="PTHR23022:SF135">
    <property type="entry name" value="SI:DKEY-77F5.3"/>
    <property type="match status" value="1"/>
</dbReference>
<keyword evidence="3" id="KW-1185">Reference proteome</keyword>
<dbReference type="Pfam" id="PF13358">
    <property type="entry name" value="DDE_3"/>
    <property type="match status" value="1"/>
</dbReference>
<reference evidence="2 3" key="1">
    <citation type="submission" date="2020-02" db="EMBL/GenBank/DDBJ databases">
        <title>Esox lucius (northern pike) genome, fEsoLuc1, primary haplotype.</title>
        <authorList>
            <person name="Myers G."/>
            <person name="Karagic N."/>
            <person name="Meyer A."/>
            <person name="Pippel M."/>
            <person name="Reichard M."/>
            <person name="Winkler S."/>
            <person name="Tracey A."/>
            <person name="Sims Y."/>
            <person name="Howe K."/>
            <person name="Rhie A."/>
            <person name="Formenti G."/>
            <person name="Durbin R."/>
            <person name="Fedrigo O."/>
            <person name="Jarvis E.D."/>
        </authorList>
    </citation>
    <scope>NUCLEOTIDE SEQUENCE [LARGE SCALE GENOMIC DNA]</scope>
</reference>
<dbReference type="GeneTree" id="ENSGT01150000286900"/>
<dbReference type="PANTHER" id="PTHR23022">
    <property type="entry name" value="TRANSPOSABLE ELEMENT-RELATED"/>
    <property type="match status" value="1"/>
</dbReference>
<evidence type="ECO:0000259" key="1">
    <source>
        <dbReference type="Pfam" id="PF13358"/>
    </source>
</evidence>
<dbReference type="AlphaFoldDB" id="A0AAY5KJW3"/>
<dbReference type="InterPro" id="IPR036397">
    <property type="entry name" value="RNaseH_sf"/>
</dbReference>
<sequence>MRARCPLVVPVLTAQHCAAQLALSREHQSWQIRHWHPVLFTDESRFTLSTCDRHKRVWRRCGERYAACNIIHHERFGGGSVMVWGGICLEGRTDLHMLANGTLAAVKCRYEILRLIVRSYPGAVGPGFLLVQDNARPHVARVCRQFLDDKGIDAIDWPSYSPNLKPIEILWDVMYWCI</sequence>
<dbReference type="InterPro" id="IPR038717">
    <property type="entry name" value="Tc1-like_DDE_dom"/>
</dbReference>
<feature type="domain" description="Tc1-like transposase DDE" evidence="1">
    <location>
        <begin position="37"/>
        <end position="174"/>
    </location>
</feature>
<evidence type="ECO:0000313" key="2">
    <source>
        <dbReference type="Ensembl" id="ENSELUP00000089418.1"/>
    </source>
</evidence>
<dbReference type="Ensembl" id="ENSELUT00000107948.1">
    <property type="protein sequence ID" value="ENSELUP00000089418.1"/>
    <property type="gene ID" value="ENSELUG00000037075.1"/>
</dbReference>
<organism evidence="2 3">
    <name type="scientific">Esox lucius</name>
    <name type="common">Northern pike</name>
    <dbReference type="NCBI Taxonomy" id="8010"/>
    <lineage>
        <taxon>Eukaryota</taxon>
        <taxon>Metazoa</taxon>
        <taxon>Chordata</taxon>
        <taxon>Craniata</taxon>
        <taxon>Vertebrata</taxon>
        <taxon>Euteleostomi</taxon>
        <taxon>Actinopterygii</taxon>
        <taxon>Neopterygii</taxon>
        <taxon>Teleostei</taxon>
        <taxon>Protacanthopterygii</taxon>
        <taxon>Esociformes</taxon>
        <taxon>Esocidae</taxon>
        <taxon>Esox</taxon>
    </lineage>
</organism>
<proteinExistence type="predicted"/>
<dbReference type="GO" id="GO:0003676">
    <property type="term" value="F:nucleic acid binding"/>
    <property type="evidence" value="ECO:0007669"/>
    <property type="project" value="InterPro"/>
</dbReference>
<name>A0AAY5KJW3_ESOLU</name>
<evidence type="ECO:0000313" key="3">
    <source>
        <dbReference type="Proteomes" id="UP000265140"/>
    </source>
</evidence>
<protein>
    <recommendedName>
        <fullName evidence="1">Tc1-like transposase DDE domain-containing protein</fullName>
    </recommendedName>
</protein>
<accession>A0AAY5KJW3</accession>
<reference evidence="2" key="2">
    <citation type="submission" date="2025-08" db="UniProtKB">
        <authorList>
            <consortium name="Ensembl"/>
        </authorList>
    </citation>
    <scope>IDENTIFICATION</scope>
</reference>
<dbReference type="InterPro" id="IPR052338">
    <property type="entry name" value="Transposase_5"/>
</dbReference>